<reference evidence="2 5" key="2">
    <citation type="submission" date="2019-07" db="EMBL/GenBank/DDBJ databases">
        <title>Whole genome shotgun sequence of Alkalibacterium putridalgicola NBRC 103243.</title>
        <authorList>
            <person name="Hosoyama A."/>
            <person name="Uohara A."/>
            <person name="Ohji S."/>
            <person name="Ichikawa N."/>
        </authorList>
    </citation>
    <scope>NUCLEOTIDE SEQUENCE [LARGE SCALE GENOMIC DNA]</scope>
    <source>
        <strain evidence="2 5">NBRC 103243</strain>
    </source>
</reference>
<evidence type="ECO:0000313" key="5">
    <source>
        <dbReference type="Proteomes" id="UP000321425"/>
    </source>
</evidence>
<dbReference type="EMBL" id="FOBL01000036">
    <property type="protein sequence ID" value="SEM22587.1"/>
    <property type="molecule type" value="Genomic_DNA"/>
</dbReference>
<dbReference type="STRING" id="426703.SAMN04488100_13617"/>
<sequence length="61" mass="7115">MSVKFDVFRDRIINADTEEVKDLIKQFRQSRQNGDISEEEEENLKDIANRKLESGNEDPSS</sequence>
<evidence type="ECO:0000313" key="3">
    <source>
        <dbReference type="EMBL" id="SEM22587.1"/>
    </source>
</evidence>
<dbReference type="OrthoDB" id="2167859at2"/>
<feature type="compositionally biased region" description="Basic and acidic residues" evidence="1">
    <location>
        <begin position="44"/>
        <end position="54"/>
    </location>
</feature>
<proteinExistence type="predicted"/>
<organism evidence="3 4">
    <name type="scientific">Alkalibacterium putridalgicola</name>
    <dbReference type="NCBI Taxonomy" id="426703"/>
    <lineage>
        <taxon>Bacteria</taxon>
        <taxon>Bacillati</taxon>
        <taxon>Bacillota</taxon>
        <taxon>Bacilli</taxon>
        <taxon>Lactobacillales</taxon>
        <taxon>Carnobacteriaceae</taxon>
        <taxon>Alkalibacterium</taxon>
    </lineage>
</organism>
<evidence type="ECO:0000313" key="4">
    <source>
        <dbReference type="Proteomes" id="UP000198548"/>
    </source>
</evidence>
<dbReference type="EMBL" id="BJUX01000033">
    <property type="protein sequence ID" value="GEK90106.1"/>
    <property type="molecule type" value="Genomic_DNA"/>
</dbReference>
<name>A0A1H7WNR3_9LACT</name>
<evidence type="ECO:0000313" key="2">
    <source>
        <dbReference type="EMBL" id="GEK90106.1"/>
    </source>
</evidence>
<dbReference type="RefSeq" id="WP_091489503.1">
    <property type="nucleotide sequence ID" value="NZ_BJUX01000033.1"/>
</dbReference>
<dbReference type="Proteomes" id="UP000198548">
    <property type="component" value="Unassembled WGS sequence"/>
</dbReference>
<keyword evidence="5" id="KW-1185">Reference proteome</keyword>
<evidence type="ECO:0000256" key="1">
    <source>
        <dbReference type="SAM" id="MobiDB-lite"/>
    </source>
</evidence>
<reference evidence="3 4" key="1">
    <citation type="submission" date="2016-10" db="EMBL/GenBank/DDBJ databases">
        <authorList>
            <person name="de Groot N.N."/>
        </authorList>
    </citation>
    <scope>NUCLEOTIDE SEQUENCE [LARGE SCALE GENOMIC DNA]</scope>
    <source>
        <strain evidence="3 4">DSM 19182</strain>
    </source>
</reference>
<feature type="region of interest" description="Disordered" evidence="1">
    <location>
        <begin position="28"/>
        <end position="61"/>
    </location>
</feature>
<gene>
    <name evidence="2" type="ORF">APU01nite_21450</name>
    <name evidence="3" type="ORF">SAMN04488100_13617</name>
</gene>
<protein>
    <submittedName>
        <fullName evidence="3">Uncharacterized protein</fullName>
    </submittedName>
</protein>
<dbReference type="Proteomes" id="UP000321425">
    <property type="component" value="Unassembled WGS sequence"/>
</dbReference>
<dbReference type="AlphaFoldDB" id="A0A1H7WNR3"/>
<accession>A0A1H7WNR3</accession>